<evidence type="ECO:0000313" key="1">
    <source>
        <dbReference type="EMBL" id="ANH73422.1"/>
    </source>
</evidence>
<dbReference type="AlphaFoldDB" id="A0AAC9BFQ6"/>
<proteinExistence type="predicted"/>
<dbReference type="KEGG" id="rin:ACS15_1249"/>
<dbReference type="EMBL" id="CP012605">
    <property type="protein sequence ID" value="ANH73422.1"/>
    <property type="molecule type" value="Genomic_DNA"/>
</dbReference>
<protein>
    <submittedName>
        <fullName evidence="1">Uncharacterized protein</fullName>
    </submittedName>
</protein>
<name>A0AAC9BFQ6_9RALS</name>
<gene>
    <name evidence="1" type="ORF">ACS15_1249</name>
</gene>
<sequence length="38" mass="3867">MIGSIGTFVKEVHTPMHAAAAAALPQGIAVACVKRMST</sequence>
<evidence type="ECO:0000313" key="2">
    <source>
        <dbReference type="Proteomes" id="UP000077927"/>
    </source>
</evidence>
<organism evidence="1 2">
    <name type="scientific">Ralstonia insidiosa</name>
    <dbReference type="NCBI Taxonomy" id="190721"/>
    <lineage>
        <taxon>Bacteria</taxon>
        <taxon>Pseudomonadati</taxon>
        <taxon>Pseudomonadota</taxon>
        <taxon>Betaproteobacteria</taxon>
        <taxon>Burkholderiales</taxon>
        <taxon>Burkholderiaceae</taxon>
        <taxon>Ralstonia</taxon>
    </lineage>
</organism>
<dbReference type="Proteomes" id="UP000077927">
    <property type="component" value="Chromosome 1"/>
</dbReference>
<reference evidence="1 2" key="1">
    <citation type="submission" date="2015-09" db="EMBL/GenBank/DDBJ databases">
        <authorList>
            <person name="Xu Y."/>
            <person name="Nagy A."/>
            <person name="Liu N.T."/>
            <person name="Nou X."/>
        </authorList>
    </citation>
    <scope>NUCLEOTIDE SEQUENCE [LARGE SCALE GENOMIC DNA]</scope>
    <source>
        <strain evidence="1 2">FC1138</strain>
    </source>
</reference>
<accession>A0AAC9BFQ6</accession>